<dbReference type="EMBL" id="CABVGP010000001">
    <property type="protein sequence ID" value="VVJ18946.1"/>
    <property type="molecule type" value="Genomic_DNA"/>
</dbReference>
<accession>A0A6I8LU06</accession>
<reference evidence="1 2" key="1">
    <citation type="submission" date="2019-09" db="EMBL/GenBank/DDBJ databases">
        <authorList>
            <person name="Leyn A S."/>
        </authorList>
    </citation>
    <scope>NUCLEOTIDE SEQUENCE [LARGE SCALE GENOMIC DNA]</scope>
    <source>
        <strain evidence="1">AA231_1</strain>
    </source>
</reference>
<proteinExistence type="predicted"/>
<name>A0A6I8LU06_9PSEU</name>
<dbReference type="Proteomes" id="UP000399805">
    <property type="component" value="Unassembled WGS sequence"/>
</dbReference>
<keyword evidence="2" id="KW-1185">Reference proteome</keyword>
<organism evidence="1 2">
    <name type="scientific">Amycolatopsis camponoti</name>
    <dbReference type="NCBI Taxonomy" id="2606593"/>
    <lineage>
        <taxon>Bacteria</taxon>
        <taxon>Bacillati</taxon>
        <taxon>Actinomycetota</taxon>
        <taxon>Actinomycetes</taxon>
        <taxon>Pseudonocardiales</taxon>
        <taxon>Pseudonocardiaceae</taxon>
        <taxon>Amycolatopsis</taxon>
    </lineage>
</organism>
<protein>
    <submittedName>
        <fullName evidence="1">Uncharacterized protein</fullName>
    </submittedName>
</protein>
<sequence>MRFEGDPDELPPVAAALLRYGGELGRHRNAVDRACADLSRAADAAVSRLEGRLRAARARLAAVDPEDGAALAAAQREVEEATTNRDTGLEQRRRIDQTVADLRARSGPRLLAAVRTTEQGRSRLLVFWQAVDRAVSAFDTAVSRCLGRTPAPIGMPAAAGGVSGPAMRGVVPPRTATLPPLGPGGHVLVPLDLIDDSDSSVRSAADFQKVSMRVMRDGLLRLQTEIIPAVRGGEGLEAMRERDVRTGLGGAPASYVRVYEAFFGDTSVKLSRSADGRYTVRNGYHRIWLAKQAGLDVLPADVAEEP</sequence>
<dbReference type="AlphaFoldDB" id="A0A6I8LU06"/>
<gene>
    <name evidence="1" type="ORF">AA23TX_03967</name>
</gene>
<dbReference type="RefSeq" id="WP_155543871.1">
    <property type="nucleotide sequence ID" value="NZ_CABVGP010000001.1"/>
</dbReference>
<evidence type="ECO:0000313" key="1">
    <source>
        <dbReference type="EMBL" id="VVJ18946.1"/>
    </source>
</evidence>
<evidence type="ECO:0000313" key="2">
    <source>
        <dbReference type="Proteomes" id="UP000399805"/>
    </source>
</evidence>